<dbReference type="SUPFAM" id="SSF51735">
    <property type="entry name" value="NAD(P)-binding Rossmann-fold domains"/>
    <property type="match status" value="1"/>
</dbReference>
<evidence type="ECO:0000259" key="4">
    <source>
        <dbReference type="Pfam" id="PF00389"/>
    </source>
</evidence>
<keyword evidence="1 2" id="KW-0560">Oxidoreductase</keyword>
<dbReference type="InterPro" id="IPR036291">
    <property type="entry name" value="NAD(P)-bd_dom_sf"/>
</dbReference>
<protein>
    <recommendedName>
        <fullName evidence="8">D-mandelate dehydrogenase</fullName>
    </recommendedName>
</protein>
<dbReference type="InterPro" id="IPR029753">
    <property type="entry name" value="D-isomer_DH_CS"/>
</dbReference>
<evidence type="ECO:0000256" key="2">
    <source>
        <dbReference type="RuleBase" id="RU003719"/>
    </source>
</evidence>
<dbReference type="InterPro" id="IPR006139">
    <property type="entry name" value="D-isomer_2_OHA_DH_cat_dom"/>
</dbReference>
<evidence type="ECO:0000313" key="6">
    <source>
        <dbReference type="EMBL" id="KAL1838588.1"/>
    </source>
</evidence>
<feature type="region of interest" description="Disordered" evidence="3">
    <location>
        <begin position="1"/>
        <end position="25"/>
    </location>
</feature>
<dbReference type="PANTHER" id="PTHR10996">
    <property type="entry name" value="2-HYDROXYACID DEHYDROGENASE-RELATED"/>
    <property type="match status" value="1"/>
</dbReference>
<dbReference type="Gene3D" id="3.40.50.720">
    <property type="entry name" value="NAD(P)-binding Rossmann-like Domain"/>
    <property type="match status" value="2"/>
</dbReference>
<sequence>MPPATPDPEPVPMAVSPASQPLTQGTTKPKRLIVLHIGDPIKFNPKTYAEFGEAFDVIRPSAAERERGEFMRALRERRWGDFSAIFRPFWGSGGEMGKWDAELISLLPTTVRVFASAGAGFDWVDTRLLGERGIVYCNSGLAAAEAVADFAVAMIISTFRHLPWCMGAATVGAISPSSAAEDAFRACHLLATAASHNPRGHVLGLIGLGNIGQQIAAKMGSPAFGMRIVYHDVERKPAALEIQLGATFHSTLDSLLAVSDCVVLCTPAFPDGKPLLTASTFSKFRRGARFVNVARGSLVDEDALADALERGDISAAALDVHAAEPRVNPRLLRMATDLVPRDGGTSPPGPGRVMLTCHNAGGTVETHEGFEELSMRNILAVLTGGEPITPVNLRFLKKREGGE</sequence>
<dbReference type="PROSITE" id="PS00671">
    <property type="entry name" value="D_2_HYDROXYACID_DH_3"/>
    <property type="match status" value="1"/>
</dbReference>
<evidence type="ECO:0008006" key="8">
    <source>
        <dbReference type="Google" id="ProtNLM"/>
    </source>
</evidence>
<organism evidence="6 7">
    <name type="scientific">Humicola insolens</name>
    <name type="common">Soft-rot fungus</name>
    <dbReference type="NCBI Taxonomy" id="85995"/>
    <lineage>
        <taxon>Eukaryota</taxon>
        <taxon>Fungi</taxon>
        <taxon>Dikarya</taxon>
        <taxon>Ascomycota</taxon>
        <taxon>Pezizomycotina</taxon>
        <taxon>Sordariomycetes</taxon>
        <taxon>Sordariomycetidae</taxon>
        <taxon>Sordariales</taxon>
        <taxon>Chaetomiaceae</taxon>
        <taxon>Mycothermus</taxon>
    </lineage>
</organism>
<evidence type="ECO:0000259" key="5">
    <source>
        <dbReference type="Pfam" id="PF02826"/>
    </source>
</evidence>
<keyword evidence="7" id="KW-1185">Reference proteome</keyword>
<reference evidence="6 7" key="1">
    <citation type="journal article" date="2024" name="Commun. Biol.">
        <title>Comparative genomic analysis of thermophilic fungi reveals convergent evolutionary adaptations and gene losses.</title>
        <authorList>
            <person name="Steindorff A.S."/>
            <person name="Aguilar-Pontes M.V."/>
            <person name="Robinson A.J."/>
            <person name="Andreopoulos B."/>
            <person name="LaButti K."/>
            <person name="Kuo A."/>
            <person name="Mondo S."/>
            <person name="Riley R."/>
            <person name="Otillar R."/>
            <person name="Haridas S."/>
            <person name="Lipzen A."/>
            <person name="Grimwood J."/>
            <person name="Schmutz J."/>
            <person name="Clum A."/>
            <person name="Reid I.D."/>
            <person name="Moisan M.C."/>
            <person name="Butler G."/>
            <person name="Nguyen T.T.M."/>
            <person name="Dewar K."/>
            <person name="Conant G."/>
            <person name="Drula E."/>
            <person name="Henrissat B."/>
            <person name="Hansel C."/>
            <person name="Singer S."/>
            <person name="Hutchinson M.I."/>
            <person name="de Vries R.P."/>
            <person name="Natvig D.O."/>
            <person name="Powell A.J."/>
            <person name="Tsang A."/>
            <person name="Grigoriev I.V."/>
        </authorList>
    </citation>
    <scope>NUCLEOTIDE SEQUENCE [LARGE SCALE GENOMIC DNA]</scope>
    <source>
        <strain evidence="6 7">CBS 620.91</strain>
    </source>
</reference>
<dbReference type="PANTHER" id="PTHR10996:SF281">
    <property type="entry name" value="D-ISOMER SPECIFIC 2-HYDROXYACID DEHYDROGENASE NAD-BINDING DOMAIN-CONTAINING PROTEIN-RELATED"/>
    <property type="match status" value="1"/>
</dbReference>
<dbReference type="EMBL" id="JAZGSY010000206">
    <property type="protein sequence ID" value="KAL1838588.1"/>
    <property type="molecule type" value="Genomic_DNA"/>
</dbReference>
<proteinExistence type="inferred from homology"/>
<dbReference type="Pfam" id="PF00389">
    <property type="entry name" value="2-Hacid_dh"/>
    <property type="match status" value="1"/>
</dbReference>
<name>A0ABR3V9Z6_HUMIN</name>
<dbReference type="SUPFAM" id="SSF52283">
    <property type="entry name" value="Formate/glycerate dehydrogenase catalytic domain-like"/>
    <property type="match status" value="1"/>
</dbReference>
<feature type="compositionally biased region" description="Pro residues" evidence="3">
    <location>
        <begin position="1"/>
        <end position="11"/>
    </location>
</feature>
<accession>A0ABR3V9Z6</accession>
<evidence type="ECO:0000256" key="1">
    <source>
        <dbReference type="ARBA" id="ARBA00023002"/>
    </source>
</evidence>
<dbReference type="Proteomes" id="UP001583172">
    <property type="component" value="Unassembled WGS sequence"/>
</dbReference>
<feature type="domain" description="D-isomer specific 2-hydroxyacid dehydrogenase NAD-binding" evidence="5">
    <location>
        <begin position="194"/>
        <end position="334"/>
    </location>
</feature>
<evidence type="ECO:0000256" key="3">
    <source>
        <dbReference type="SAM" id="MobiDB-lite"/>
    </source>
</evidence>
<evidence type="ECO:0000313" key="7">
    <source>
        <dbReference type="Proteomes" id="UP001583172"/>
    </source>
</evidence>
<dbReference type="Pfam" id="PF02826">
    <property type="entry name" value="2-Hacid_dh_C"/>
    <property type="match status" value="1"/>
</dbReference>
<comment type="caution">
    <text evidence="6">The sequence shown here is derived from an EMBL/GenBank/DDBJ whole genome shotgun (WGS) entry which is preliminary data.</text>
</comment>
<gene>
    <name evidence="6" type="ORF">VTJ49DRAFT_2515</name>
</gene>
<feature type="domain" description="D-isomer specific 2-hydroxyacid dehydrogenase catalytic" evidence="4">
    <location>
        <begin position="98"/>
        <end position="392"/>
    </location>
</feature>
<comment type="similarity">
    <text evidence="2">Belongs to the D-isomer specific 2-hydroxyacid dehydrogenase family.</text>
</comment>
<dbReference type="CDD" id="cd12168">
    <property type="entry name" value="Mand_dh_like"/>
    <property type="match status" value="1"/>
</dbReference>
<dbReference type="InterPro" id="IPR006140">
    <property type="entry name" value="D-isomer_DH_NAD-bd"/>
</dbReference>
<dbReference type="InterPro" id="IPR050223">
    <property type="entry name" value="D-isomer_2-hydroxyacid_DH"/>
</dbReference>